<keyword evidence="2" id="KW-1185">Reference proteome</keyword>
<proteinExistence type="predicted"/>
<name>A0ABN9XH82_9DINO</name>
<evidence type="ECO:0000313" key="2">
    <source>
        <dbReference type="Proteomes" id="UP001189429"/>
    </source>
</evidence>
<accession>A0ABN9XH82</accession>
<sequence length="545" mass="59960">GNANLKAQILFGSIAEWGPQAANYCRAIGHQYHVLALAETRVDAGGIGDLHGKLAMDGWKMAATPAVQIHKSDVGTHGGEWVLARRDVAATTFEGYREYYLQAYKRQPFVGFSPTILRTRSGNVIVVAACLRPGLRDMGANRDVLMSISTFIDMLADPWITLVDWNSAPPWWKDKPWLSRWSGAIVTDPACAATCDKGKGSIYDCAIVRSDIASRITVEVVYDVPCKPHCGMQVAIGDAEPWGYRAIKEFDALHYPEPQPPEDDAPFFIPDTVWGAAACTVATCPSSRATLWLVAAFGALMQRYTALVKNGKGVKARELIARRAQAMLIQIGSDDDRKKYFGPKGDPTEAEGWKLQVASLDFCDEHDLGLICATTQRWQHGAAARAAGRARMRYLDWAKRAWTDPPGKLRAIVKDPSPPKLETELHGVTFADPYTVMNRAASVWRQIWNTSSYDDHQIMQAYLEAMRRAREGPIPCIEPQRIYAVVSVADPKKARGVDNIGPLGIQRLPSNGINQLAQLYNFVEHAGLGPQRFCATVGAMAPEPA</sequence>
<gene>
    <name evidence="1" type="ORF">PCOR1329_LOCUS75524</name>
</gene>
<feature type="non-terminal residue" evidence="1">
    <location>
        <position position="1"/>
    </location>
</feature>
<dbReference type="Proteomes" id="UP001189429">
    <property type="component" value="Unassembled WGS sequence"/>
</dbReference>
<dbReference type="EMBL" id="CAUYUJ010020311">
    <property type="protein sequence ID" value="CAK0897293.1"/>
    <property type="molecule type" value="Genomic_DNA"/>
</dbReference>
<comment type="caution">
    <text evidence="1">The sequence shown here is derived from an EMBL/GenBank/DDBJ whole genome shotgun (WGS) entry which is preliminary data.</text>
</comment>
<protein>
    <submittedName>
        <fullName evidence="1">Uncharacterized protein</fullName>
    </submittedName>
</protein>
<organism evidence="1 2">
    <name type="scientific">Prorocentrum cordatum</name>
    <dbReference type="NCBI Taxonomy" id="2364126"/>
    <lineage>
        <taxon>Eukaryota</taxon>
        <taxon>Sar</taxon>
        <taxon>Alveolata</taxon>
        <taxon>Dinophyceae</taxon>
        <taxon>Prorocentrales</taxon>
        <taxon>Prorocentraceae</taxon>
        <taxon>Prorocentrum</taxon>
    </lineage>
</organism>
<reference evidence="1" key="1">
    <citation type="submission" date="2023-10" db="EMBL/GenBank/DDBJ databases">
        <authorList>
            <person name="Chen Y."/>
            <person name="Shah S."/>
            <person name="Dougan E. K."/>
            <person name="Thang M."/>
            <person name="Chan C."/>
        </authorList>
    </citation>
    <scope>NUCLEOTIDE SEQUENCE [LARGE SCALE GENOMIC DNA]</scope>
</reference>
<feature type="non-terminal residue" evidence="1">
    <location>
        <position position="545"/>
    </location>
</feature>
<evidence type="ECO:0000313" key="1">
    <source>
        <dbReference type="EMBL" id="CAK0897293.1"/>
    </source>
</evidence>